<evidence type="ECO:0000313" key="3">
    <source>
        <dbReference type="EMBL" id="KAJ4453529.1"/>
    </source>
</evidence>
<feature type="chain" id="PRO_5046890840" evidence="2">
    <location>
        <begin position="20"/>
        <end position="252"/>
    </location>
</feature>
<accession>A0ABQ8U861</accession>
<proteinExistence type="predicted"/>
<keyword evidence="4" id="KW-1185">Reference proteome</keyword>
<feature type="region of interest" description="Disordered" evidence="1">
    <location>
        <begin position="116"/>
        <end position="139"/>
    </location>
</feature>
<sequence length="252" mass="26477">MVLETLFPRIFAFAPLVSATHSLVRFCDVCTHCYYCYGYRYGYGAPAALATLLRRGPSGAGSHCAGSTDAWQRPGLAQGRSVLVSKKSPLPFAVGPEDLPSDEAKDLADAGAEFNDAAMNDGEPLPGELPEEGGDELPAPEEQDVVSADDLDLFAPKCLPSVMLASAPKGIDDTTDMFSREDLAALEKSVSGAQATRTAPTLAQATRPAAASASSSTRPMELNVASGLVSCCCWILEKPQRVPPNTPVLISS</sequence>
<reference evidence="3" key="1">
    <citation type="journal article" date="2022" name="bioRxiv">
        <title>Genomics of Preaxostyla Flagellates Illuminates Evolutionary Transitions and the Path Towards Mitochondrial Loss.</title>
        <authorList>
            <person name="Novak L.V.F."/>
            <person name="Treitli S.C."/>
            <person name="Pyrih J."/>
            <person name="Halakuc P."/>
            <person name="Pipaliya S.V."/>
            <person name="Vacek V."/>
            <person name="Brzon O."/>
            <person name="Soukal P."/>
            <person name="Eme L."/>
            <person name="Dacks J.B."/>
            <person name="Karnkowska A."/>
            <person name="Elias M."/>
            <person name="Hampl V."/>
        </authorList>
    </citation>
    <scope>NUCLEOTIDE SEQUENCE</scope>
    <source>
        <strain evidence="3">RCP-MX</strain>
    </source>
</reference>
<name>A0ABQ8U861_9EUKA</name>
<feature type="signal peptide" evidence="2">
    <location>
        <begin position="1"/>
        <end position="19"/>
    </location>
</feature>
<organism evidence="3 4">
    <name type="scientific">Paratrimastix pyriformis</name>
    <dbReference type="NCBI Taxonomy" id="342808"/>
    <lineage>
        <taxon>Eukaryota</taxon>
        <taxon>Metamonada</taxon>
        <taxon>Preaxostyla</taxon>
        <taxon>Paratrimastigidae</taxon>
        <taxon>Paratrimastix</taxon>
    </lineage>
</organism>
<protein>
    <submittedName>
        <fullName evidence="3">Uncharacterized protein</fullName>
    </submittedName>
</protein>
<gene>
    <name evidence="3" type="ORF">PAPYR_11990</name>
</gene>
<comment type="caution">
    <text evidence="3">The sequence shown here is derived from an EMBL/GenBank/DDBJ whole genome shotgun (WGS) entry which is preliminary data.</text>
</comment>
<feature type="region of interest" description="Disordered" evidence="1">
    <location>
        <begin position="189"/>
        <end position="214"/>
    </location>
</feature>
<evidence type="ECO:0000313" key="4">
    <source>
        <dbReference type="Proteomes" id="UP001141327"/>
    </source>
</evidence>
<evidence type="ECO:0000256" key="2">
    <source>
        <dbReference type="SAM" id="SignalP"/>
    </source>
</evidence>
<evidence type="ECO:0000256" key="1">
    <source>
        <dbReference type="SAM" id="MobiDB-lite"/>
    </source>
</evidence>
<dbReference type="Proteomes" id="UP001141327">
    <property type="component" value="Unassembled WGS sequence"/>
</dbReference>
<feature type="compositionally biased region" description="Acidic residues" evidence="1">
    <location>
        <begin position="129"/>
        <end position="139"/>
    </location>
</feature>
<feature type="compositionally biased region" description="Low complexity" evidence="1">
    <location>
        <begin position="193"/>
        <end position="214"/>
    </location>
</feature>
<dbReference type="EMBL" id="JAPMOS010000251">
    <property type="protein sequence ID" value="KAJ4453529.1"/>
    <property type="molecule type" value="Genomic_DNA"/>
</dbReference>
<keyword evidence="2" id="KW-0732">Signal</keyword>